<organism evidence="8 9">
    <name type="scientific">Wickerhamomyces ciferrii (strain ATCC 14091 / BCRC 22168 / CBS 111 / JCM 3599 / NBRC 0793 / NRRL Y-1031 F-60-10)</name>
    <name type="common">Yeast</name>
    <name type="synonym">Pichia ciferrii</name>
    <dbReference type="NCBI Taxonomy" id="1206466"/>
    <lineage>
        <taxon>Eukaryota</taxon>
        <taxon>Fungi</taxon>
        <taxon>Dikarya</taxon>
        <taxon>Ascomycota</taxon>
        <taxon>Saccharomycotina</taxon>
        <taxon>Saccharomycetes</taxon>
        <taxon>Phaffomycetales</taxon>
        <taxon>Wickerhamomycetaceae</taxon>
        <taxon>Wickerhamomyces</taxon>
    </lineage>
</organism>
<dbReference type="Gene3D" id="3.90.1750.10">
    <property type="entry name" value="Hect, E3 ligase catalytic domains"/>
    <property type="match status" value="1"/>
</dbReference>
<dbReference type="EMBL" id="CAIF01000018">
    <property type="protein sequence ID" value="CCH41378.1"/>
    <property type="molecule type" value="Genomic_DNA"/>
</dbReference>
<sequence>MNITENPHIQVVAQIGSSSAGIDIISSSRDNNNNNNNNDNNSWLSSSMNLLRFGSIKKKKDIEDDSSADTSISIDSPKEDSIIIGHCKCCGSVVKYPESTKKFKCSICRCIINLIQLPDTNNYESNEALSYKSVRNKIKECQKQQHLNGETNPHKIYKPLEEYLIHCFGTFKILNNSFKLNKNESHLRHSTPNINFKEVKDTFLLILSLPTKKPFMKLLIASNELLLRPNELLSSASDLKWLLILWEIPTLPQCLYHSKKQSSSLDTPEVKSLSYEITKKIIGFISNFDYNSLKYLAGWFKNYSIDQFKHKVEFINLYITFHLTRLINQHYKATGGIHSNIKSPRIEAPRSPQYNEYSESPKLNNTTNSSNESRPSSSNSRPFLNLPITFHNGFSNWSSSRNIFYDHSEDSKIIDFKLKVGHYGNEWHLKSASRLLSVLNVSNKGKIPDYSFYNSLVDYINVKQDFEMWQNSFKLTSSNSKTTSNKLILDLAGFTAPPKRIPQFTICQFPFLLSLGAKISILEYEARRTMENKAEEAFIKALDKKQVLDVHLRIKVRRNHISNDSLRCIKEQKDDLKKSLKVEFIGEPGIDAGGLKKEWFGLLTKELFQQENGMFYYNEESKLCWFAVLPLEKNDELYFMLGAVLGLAIYNSTILGLHFPLALYKKILGKKVGIDDYLELFPDTARGLLKLYEINNDELENLDLFFETTYKNYFDEPITKELIPNGSKIKVNKSNLDNYINEWVNFYLNDSIESQFKNFQNGFHNVIGGNSLSLFSPKEIELLICGNNDTCKIDINEFKSITKYQGWSTRDLATNSTLIKWFWEWFENLNYQQQKKFLQFITGSDRIPATGIHTMNIKITKMPNYGPSIMNKSSSRLPVAHTCFNELCIYGYQTREEMWNKLDWAINESKGFGLR</sequence>
<proteinExistence type="predicted"/>
<evidence type="ECO:0000256" key="4">
    <source>
        <dbReference type="ARBA" id="ARBA00022786"/>
    </source>
</evidence>
<gene>
    <name evidence="8" type="primary">HUL4</name>
    <name evidence="8" type="ORF">BN7_918</name>
</gene>
<dbReference type="Pfam" id="PF00632">
    <property type="entry name" value="HECT"/>
    <property type="match status" value="1"/>
</dbReference>
<comment type="catalytic activity">
    <reaction evidence="1">
        <text>S-ubiquitinyl-[E2 ubiquitin-conjugating enzyme]-L-cysteine + [acceptor protein]-L-lysine = [E2 ubiquitin-conjugating enzyme]-L-cysteine + N(6)-ubiquitinyl-[acceptor protein]-L-lysine.</text>
        <dbReference type="EC" id="2.3.2.26"/>
    </reaction>
</comment>
<feature type="compositionally biased region" description="Polar residues" evidence="6">
    <location>
        <begin position="352"/>
        <end position="363"/>
    </location>
</feature>
<name>K0KJU4_WICCF</name>
<protein>
    <recommendedName>
        <fullName evidence="2">HECT-type E3 ubiquitin transferase</fullName>
        <ecNumber evidence="2">2.3.2.26</ecNumber>
    </recommendedName>
</protein>
<reference evidence="8 9" key="1">
    <citation type="journal article" date="2012" name="Eukaryot. Cell">
        <title>Draft genome sequence of Wickerhamomyces ciferrii NRRL Y-1031 F-60-10.</title>
        <authorList>
            <person name="Schneider J."/>
            <person name="Andrea H."/>
            <person name="Blom J."/>
            <person name="Jaenicke S."/>
            <person name="Ruckert C."/>
            <person name="Schorsch C."/>
            <person name="Szczepanowski R."/>
            <person name="Farwick M."/>
            <person name="Goesmann A."/>
            <person name="Puhler A."/>
            <person name="Schaffer S."/>
            <person name="Tauch A."/>
            <person name="Kohler T."/>
            <person name="Brinkrolf K."/>
        </authorList>
    </citation>
    <scope>NUCLEOTIDE SEQUENCE [LARGE SCALE GENOMIC DNA]</scope>
    <source>
        <strain evidence="9">ATCC 14091 / BCRC 22168 / CBS 111 / JCM 3599 / NBRC 0793 / NRRL Y-1031 F-60-10</strain>
    </source>
</reference>
<dbReference type="AlphaFoldDB" id="K0KJU4"/>
<evidence type="ECO:0000256" key="5">
    <source>
        <dbReference type="PROSITE-ProRule" id="PRU00104"/>
    </source>
</evidence>
<evidence type="ECO:0000256" key="2">
    <source>
        <dbReference type="ARBA" id="ARBA00012485"/>
    </source>
</evidence>
<dbReference type="GO" id="GO:0061630">
    <property type="term" value="F:ubiquitin protein ligase activity"/>
    <property type="evidence" value="ECO:0007669"/>
    <property type="project" value="UniProtKB-EC"/>
</dbReference>
<keyword evidence="4 5" id="KW-0833">Ubl conjugation pathway</keyword>
<dbReference type="EC" id="2.3.2.26" evidence="2"/>
<dbReference type="FunCoup" id="K0KJU4">
    <property type="interactions" value="74"/>
</dbReference>
<evidence type="ECO:0000313" key="8">
    <source>
        <dbReference type="EMBL" id="CCH41378.1"/>
    </source>
</evidence>
<keyword evidence="9" id="KW-1185">Reference proteome</keyword>
<dbReference type="InterPro" id="IPR035983">
    <property type="entry name" value="Hect_E3_ubiquitin_ligase"/>
</dbReference>
<keyword evidence="3" id="KW-0808">Transferase</keyword>
<dbReference type="SUPFAM" id="SSF56204">
    <property type="entry name" value="Hect, E3 ligase catalytic domain"/>
    <property type="match status" value="1"/>
</dbReference>
<dbReference type="Proteomes" id="UP000009328">
    <property type="component" value="Unassembled WGS sequence"/>
</dbReference>
<evidence type="ECO:0000256" key="3">
    <source>
        <dbReference type="ARBA" id="ARBA00022679"/>
    </source>
</evidence>
<dbReference type="PANTHER" id="PTHR45700">
    <property type="entry name" value="UBIQUITIN-PROTEIN LIGASE E3C"/>
    <property type="match status" value="1"/>
</dbReference>
<evidence type="ECO:0000313" key="9">
    <source>
        <dbReference type="Proteomes" id="UP000009328"/>
    </source>
</evidence>
<dbReference type="PROSITE" id="PS50237">
    <property type="entry name" value="HECT"/>
    <property type="match status" value="1"/>
</dbReference>
<accession>K0KJU4</accession>
<dbReference type="SMART" id="SM00119">
    <property type="entry name" value="HECTc"/>
    <property type="match status" value="1"/>
</dbReference>
<dbReference type="HOGENOM" id="CLU_002173_5_1_1"/>
<feature type="domain" description="HECT" evidence="7">
    <location>
        <begin position="572"/>
        <end position="915"/>
    </location>
</feature>
<dbReference type="PANTHER" id="PTHR45700:SF8">
    <property type="entry name" value="HECT-TYPE E3 UBIQUITIN TRANSFERASE"/>
    <property type="match status" value="1"/>
</dbReference>
<evidence type="ECO:0000259" key="7">
    <source>
        <dbReference type="PROSITE" id="PS50237"/>
    </source>
</evidence>
<dbReference type="Gene3D" id="3.30.2160.10">
    <property type="entry name" value="Hect, E3 ligase catalytic domain"/>
    <property type="match status" value="1"/>
</dbReference>
<dbReference type="CDD" id="cd00078">
    <property type="entry name" value="HECTc"/>
    <property type="match status" value="1"/>
</dbReference>
<dbReference type="InParanoid" id="K0KJU4"/>
<feature type="region of interest" description="Disordered" evidence="6">
    <location>
        <begin position="342"/>
        <end position="380"/>
    </location>
</feature>
<dbReference type="InterPro" id="IPR044611">
    <property type="entry name" value="E3A/B/C-like"/>
</dbReference>
<evidence type="ECO:0000256" key="6">
    <source>
        <dbReference type="SAM" id="MobiDB-lite"/>
    </source>
</evidence>
<feature type="compositionally biased region" description="Low complexity" evidence="6">
    <location>
        <begin position="364"/>
        <end position="380"/>
    </location>
</feature>
<dbReference type="Gene3D" id="3.30.2410.10">
    <property type="entry name" value="Hect, E3 ligase catalytic domain"/>
    <property type="match status" value="1"/>
</dbReference>
<dbReference type="STRING" id="1206466.K0KJU4"/>
<dbReference type="GO" id="GO:0000209">
    <property type="term" value="P:protein polyubiquitination"/>
    <property type="evidence" value="ECO:0007669"/>
    <property type="project" value="InterPro"/>
</dbReference>
<feature type="active site" description="Glycyl thioester intermediate" evidence="5">
    <location>
        <position position="883"/>
    </location>
</feature>
<dbReference type="eggNOG" id="KOG0941">
    <property type="taxonomic scope" value="Eukaryota"/>
</dbReference>
<dbReference type="InterPro" id="IPR000569">
    <property type="entry name" value="HECT_dom"/>
</dbReference>
<evidence type="ECO:0000256" key="1">
    <source>
        <dbReference type="ARBA" id="ARBA00000885"/>
    </source>
</evidence>
<comment type="caution">
    <text evidence="8">The sequence shown here is derived from an EMBL/GenBank/DDBJ whole genome shotgun (WGS) entry which is preliminary data.</text>
</comment>